<evidence type="ECO:0000313" key="1">
    <source>
        <dbReference type="EMBL" id="KAI1695622.1"/>
    </source>
</evidence>
<dbReference type="EMBL" id="JAKKPZ010000387">
    <property type="protein sequence ID" value="KAI1695622.1"/>
    <property type="molecule type" value="Genomic_DNA"/>
</dbReference>
<name>A0AAD4MIA2_9BILA</name>
<organism evidence="1 2">
    <name type="scientific">Ditylenchus destructor</name>
    <dbReference type="NCBI Taxonomy" id="166010"/>
    <lineage>
        <taxon>Eukaryota</taxon>
        <taxon>Metazoa</taxon>
        <taxon>Ecdysozoa</taxon>
        <taxon>Nematoda</taxon>
        <taxon>Chromadorea</taxon>
        <taxon>Rhabditida</taxon>
        <taxon>Tylenchina</taxon>
        <taxon>Tylenchomorpha</taxon>
        <taxon>Sphaerularioidea</taxon>
        <taxon>Anguinidae</taxon>
        <taxon>Anguininae</taxon>
        <taxon>Ditylenchus</taxon>
    </lineage>
</organism>
<reference evidence="1" key="1">
    <citation type="submission" date="2022-01" db="EMBL/GenBank/DDBJ databases">
        <title>Genome Sequence Resource for Two Populations of Ditylenchus destructor, the Migratory Endoparasitic Phytonematode.</title>
        <authorList>
            <person name="Zhang H."/>
            <person name="Lin R."/>
            <person name="Xie B."/>
        </authorList>
    </citation>
    <scope>NUCLEOTIDE SEQUENCE</scope>
    <source>
        <strain evidence="1">BazhouSP</strain>
    </source>
</reference>
<comment type="caution">
    <text evidence="1">The sequence shown here is derived from an EMBL/GenBank/DDBJ whole genome shotgun (WGS) entry which is preliminary data.</text>
</comment>
<evidence type="ECO:0000313" key="2">
    <source>
        <dbReference type="Proteomes" id="UP001201812"/>
    </source>
</evidence>
<protein>
    <submittedName>
        <fullName evidence="1">Uncharacterized protein</fullName>
    </submittedName>
</protein>
<keyword evidence="2" id="KW-1185">Reference proteome</keyword>
<sequence length="150" mass="17478">MLPRTTSDFFADIASTQSQQLLHPENAKKITCCLYMEYGKRYKKRYAEENNEEFVNETVCLVVSTLNQYSKAEGDVVRNLIWSEPPLEMTIRFKCGLPVSIIGDRIEHIGESAARIQFDKDGYLTLEEIRQTIADEAFYRQILLFRRNEL</sequence>
<accession>A0AAD4MIA2</accession>
<proteinExistence type="predicted"/>
<dbReference type="Proteomes" id="UP001201812">
    <property type="component" value="Unassembled WGS sequence"/>
</dbReference>
<gene>
    <name evidence="1" type="ORF">DdX_19490</name>
</gene>
<dbReference type="AlphaFoldDB" id="A0AAD4MIA2"/>